<evidence type="ECO:0000313" key="2">
    <source>
        <dbReference type="EMBL" id="KJA13012.1"/>
    </source>
</evidence>
<dbReference type="AlphaFoldDB" id="A0A0D2KEV5"/>
<dbReference type="EMBL" id="KN817804">
    <property type="protein sequence ID" value="KJA13012.1"/>
    <property type="molecule type" value="Genomic_DNA"/>
</dbReference>
<sequence>MLHNLRELRIFKGQNWEEFSWLQVRPQLAAELLRLIHSPILRSLQIRDIVKFPLRDFLLLGRSPHLTSLMIARLRFQADSEILTNNIDEGHNERQLESLGTSNVGESEENKGLETAAGDSGDSLHDLPRLQELCVGMESRNVLKITLGTAPDSLSRGHPLFDLSYIRKMSVVWMGTKCRAERLLIKSSSGVKALEVRLGFNISSFLGVSSPILRGSCRVLEKLTLSQRDELEAYSILDSQSPFLGVLKEMKLLAGNVTALSAIVIDFSLNVDMYSELIRTILWEVLKQCG</sequence>
<organism evidence="2 3">
    <name type="scientific">Hypholoma sublateritium (strain FD-334 SS-4)</name>
    <dbReference type="NCBI Taxonomy" id="945553"/>
    <lineage>
        <taxon>Eukaryota</taxon>
        <taxon>Fungi</taxon>
        <taxon>Dikarya</taxon>
        <taxon>Basidiomycota</taxon>
        <taxon>Agaricomycotina</taxon>
        <taxon>Agaricomycetes</taxon>
        <taxon>Agaricomycetidae</taxon>
        <taxon>Agaricales</taxon>
        <taxon>Agaricineae</taxon>
        <taxon>Strophariaceae</taxon>
        <taxon>Hypholoma</taxon>
    </lineage>
</organism>
<feature type="region of interest" description="Disordered" evidence="1">
    <location>
        <begin position="94"/>
        <end position="120"/>
    </location>
</feature>
<evidence type="ECO:0000313" key="3">
    <source>
        <dbReference type="Proteomes" id="UP000054270"/>
    </source>
</evidence>
<name>A0A0D2KEV5_HYPSF</name>
<keyword evidence="3" id="KW-1185">Reference proteome</keyword>
<protein>
    <recommendedName>
        <fullName evidence="4">F-box domain-containing protein</fullName>
    </recommendedName>
</protein>
<gene>
    <name evidence="2" type="ORF">HYPSUDRAFT_50039</name>
</gene>
<dbReference type="Proteomes" id="UP000054270">
    <property type="component" value="Unassembled WGS sequence"/>
</dbReference>
<evidence type="ECO:0000256" key="1">
    <source>
        <dbReference type="SAM" id="MobiDB-lite"/>
    </source>
</evidence>
<reference evidence="3" key="1">
    <citation type="submission" date="2014-04" db="EMBL/GenBank/DDBJ databases">
        <title>Evolutionary Origins and Diversification of the Mycorrhizal Mutualists.</title>
        <authorList>
            <consortium name="DOE Joint Genome Institute"/>
            <consortium name="Mycorrhizal Genomics Consortium"/>
            <person name="Kohler A."/>
            <person name="Kuo A."/>
            <person name="Nagy L.G."/>
            <person name="Floudas D."/>
            <person name="Copeland A."/>
            <person name="Barry K.W."/>
            <person name="Cichocki N."/>
            <person name="Veneault-Fourrey C."/>
            <person name="LaButti K."/>
            <person name="Lindquist E.A."/>
            <person name="Lipzen A."/>
            <person name="Lundell T."/>
            <person name="Morin E."/>
            <person name="Murat C."/>
            <person name="Riley R."/>
            <person name="Ohm R."/>
            <person name="Sun H."/>
            <person name="Tunlid A."/>
            <person name="Henrissat B."/>
            <person name="Grigoriev I.V."/>
            <person name="Hibbett D.S."/>
            <person name="Martin F."/>
        </authorList>
    </citation>
    <scope>NUCLEOTIDE SEQUENCE [LARGE SCALE GENOMIC DNA]</scope>
    <source>
        <strain evidence="3">FD-334 SS-4</strain>
    </source>
</reference>
<proteinExistence type="predicted"/>
<accession>A0A0D2KEV5</accession>
<evidence type="ECO:0008006" key="4">
    <source>
        <dbReference type="Google" id="ProtNLM"/>
    </source>
</evidence>